<keyword evidence="2" id="KW-1185">Reference proteome</keyword>
<dbReference type="InterPro" id="IPR005312">
    <property type="entry name" value="DUF1759"/>
</dbReference>
<proteinExistence type="predicted"/>
<reference evidence="1" key="1">
    <citation type="submission" date="2011-02" db="EMBL/GenBank/DDBJ databases">
        <title>The genome of the leaf-cutting ant Acromyrmex echinatior suggests key adaptations to social evolution and fungus farming.</title>
        <authorList>
            <person name="Nygaard S."/>
            <person name="Zhang G."/>
        </authorList>
    </citation>
    <scope>NUCLEOTIDE SEQUENCE</scope>
</reference>
<gene>
    <name evidence="1" type="ORF">G5I_04867</name>
</gene>
<protein>
    <submittedName>
        <fullName evidence="1">Uncharacterized protein</fullName>
    </submittedName>
</protein>
<sequence>MDAICSNIIFRIMISENNNLSDEKFQYLRSSLSGDAIESLDFTGENFTVAWRMLSERYDRIHVIVAH</sequence>
<organism evidence="2">
    <name type="scientific">Acromyrmex echinatior</name>
    <name type="common">Panamanian leafcutter ant</name>
    <name type="synonym">Acromyrmex octospinosus echinatior</name>
    <dbReference type="NCBI Taxonomy" id="103372"/>
    <lineage>
        <taxon>Eukaryota</taxon>
        <taxon>Metazoa</taxon>
        <taxon>Ecdysozoa</taxon>
        <taxon>Arthropoda</taxon>
        <taxon>Hexapoda</taxon>
        <taxon>Insecta</taxon>
        <taxon>Pterygota</taxon>
        <taxon>Neoptera</taxon>
        <taxon>Endopterygota</taxon>
        <taxon>Hymenoptera</taxon>
        <taxon>Apocrita</taxon>
        <taxon>Aculeata</taxon>
        <taxon>Formicoidea</taxon>
        <taxon>Formicidae</taxon>
        <taxon>Myrmicinae</taxon>
        <taxon>Acromyrmex</taxon>
    </lineage>
</organism>
<dbReference type="AlphaFoldDB" id="F4WGR8"/>
<evidence type="ECO:0000313" key="2">
    <source>
        <dbReference type="Proteomes" id="UP000007755"/>
    </source>
</evidence>
<name>F4WGR8_ACREC</name>
<dbReference type="InParanoid" id="F4WGR8"/>
<accession>F4WGR8</accession>
<dbReference type="EMBL" id="GL888146">
    <property type="protein sequence ID" value="EGI66602.1"/>
    <property type="molecule type" value="Genomic_DNA"/>
</dbReference>
<dbReference type="Proteomes" id="UP000007755">
    <property type="component" value="Unassembled WGS sequence"/>
</dbReference>
<feature type="non-terminal residue" evidence="1">
    <location>
        <position position="67"/>
    </location>
</feature>
<dbReference type="Pfam" id="PF03564">
    <property type="entry name" value="DUF1759"/>
    <property type="match status" value="1"/>
</dbReference>
<evidence type="ECO:0000313" key="1">
    <source>
        <dbReference type="EMBL" id="EGI66602.1"/>
    </source>
</evidence>